<dbReference type="RefSeq" id="WP_203673889.1">
    <property type="nucleotide sequence ID" value="NZ_BONP01000010.1"/>
</dbReference>
<evidence type="ECO:0000256" key="2">
    <source>
        <dbReference type="SAM" id="Phobius"/>
    </source>
</evidence>
<keyword evidence="2" id="KW-1133">Transmembrane helix</keyword>
<name>A0ABQ4DLS6_9CELL</name>
<feature type="signal peptide" evidence="3">
    <location>
        <begin position="1"/>
        <end position="28"/>
    </location>
</feature>
<evidence type="ECO:0000313" key="4">
    <source>
        <dbReference type="EMBL" id="GIG40299.1"/>
    </source>
</evidence>
<proteinExistence type="predicted"/>
<dbReference type="Proteomes" id="UP000614741">
    <property type="component" value="Unassembled WGS sequence"/>
</dbReference>
<feature type="compositionally biased region" description="Low complexity" evidence="1">
    <location>
        <begin position="182"/>
        <end position="199"/>
    </location>
</feature>
<feature type="region of interest" description="Disordered" evidence="1">
    <location>
        <begin position="116"/>
        <end position="231"/>
    </location>
</feature>
<organism evidence="4 5">
    <name type="scientific">Cellulomonas phragmiteti</name>
    <dbReference type="NCBI Taxonomy" id="478780"/>
    <lineage>
        <taxon>Bacteria</taxon>
        <taxon>Bacillati</taxon>
        <taxon>Actinomycetota</taxon>
        <taxon>Actinomycetes</taxon>
        <taxon>Micrococcales</taxon>
        <taxon>Cellulomonadaceae</taxon>
        <taxon>Cellulomonas</taxon>
    </lineage>
</organism>
<evidence type="ECO:0000256" key="3">
    <source>
        <dbReference type="SAM" id="SignalP"/>
    </source>
</evidence>
<gene>
    <name evidence="4" type="ORF">Cph01nite_20610</name>
</gene>
<accession>A0ABQ4DLS6</accession>
<keyword evidence="2" id="KW-0812">Transmembrane</keyword>
<sequence length="277" mass="26845">MSARRTTVLSTTTATVVTALTLVGAATAASAGSDAPTPYRVTGTGLELPAGAAFQVHGHVNVVFTSALGGGARNIHIEGPGTRFGDLAGTSTLTWDRAGLPPDACITWVQVGGYDEHHGEGGQAPVCRTSTPPAVPSVPAPTTPPTAPPAPPAQAAPPAAPPVAPPAGDAAAPAPAAPSPPTGTDAAPTPATEVAAAPSPVAPSPAPSPASTERAEVLSAGGPTPAPSPTTLAATAERSEVLAATGARTGGLLGGAALAVTVGTALVLWRRHRTTHP</sequence>
<dbReference type="EMBL" id="BONP01000010">
    <property type="protein sequence ID" value="GIG40299.1"/>
    <property type="molecule type" value="Genomic_DNA"/>
</dbReference>
<evidence type="ECO:0000313" key="5">
    <source>
        <dbReference type="Proteomes" id="UP000614741"/>
    </source>
</evidence>
<evidence type="ECO:0000256" key="1">
    <source>
        <dbReference type="SAM" id="MobiDB-lite"/>
    </source>
</evidence>
<keyword evidence="2" id="KW-0472">Membrane</keyword>
<keyword evidence="5" id="KW-1185">Reference proteome</keyword>
<comment type="caution">
    <text evidence="4">The sequence shown here is derived from an EMBL/GenBank/DDBJ whole genome shotgun (WGS) entry which is preliminary data.</text>
</comment>
<protein>
    <submittedName>
        <fullName evidence="4">Uncharacterized protein</fullName>
    </submittedName>
</protein>
<feature type="compositionally biased region" description="Low complexity" evidence="1">
    <location>
        <begin position="218"/>
        <end position="231"/>
    </location>
</feature>
<feature type="compositionally biased region" description="Pro residues" evidence="1">
    <location>
        <begin position="133"/>
        <end position="165"/>
    </location>
</feature>
<feature type="transmembrane region" description="Helical" evidence="2">
    <location>
        <begin position="250"/>
        <end position="269"/>
    </location>
</feature>
<feature type="chain" id="PRO_5046338488" evidence="3">
    <location>
        <begin position="29"/>
        <end position="277"/>
    </location>
</feature>
<reference evidence="4 5" key="1">
    <citation type="submission" date="2021-01" db="EMBL/GenBank/DDBJ databases">
        <title>Whole genome shotgun sequence of Cellulomonas phragmiteti NBRC 110785.</title>
        <authorList>
            <person name="Komaki H."/>
            <person name="Tamura T."/>
        </authorList>
    </citation>
    <scope>NUCLEOTIDE SEQUENCE [LARGE SCALE GENOMIC DNA]</scope>
    <source>
        <strain evidence="4 5">NBRC 110785</strain>
    </source>
</reference>
<keyword evidence="3" id="KW-0732">Signal</keyword>